<dbReference type="AlphaFoldDB" id="A0AAE1XKJ2"/>
<dbReference type="Proteomes" id="UP001293254">
    <property type="component" value="Unassembled WGS sequence"/>
</dbReference>
<keyword evidence="3" id="KW-1185">Reference proteome</keyword>
<dbReference type="PANTHER" id="PTHR31642">
    <property type="entry name" value="TRICHOTHECENE 3-O-ACETYLTRANSFERASE"/>
    <property type="match status" value="1"/>
</dbReference>
<comment type="similarity">
    <text evidence="1">Belongs to the plant acyltransferase family.</text>
</comment>
<reference evidence="2" key="1">
    <citation type="submission" date="2020-06" db="EMBL/GenBank/DDBJ databases">
        <authorList>
            <person name="Li T."/>
            <person name="Hu X."/>
            <person name="Zhang T."/>
            <person name="Song X."/>
            <person name="Zhang H."/>
            <person name="Dai N."/>
            <person name="Sheng W."/>
            <person name="Hou X."/>
            <person name="Wei L."/>
        </authorList>
    </citation>
    <scope>NUCLEOTIDE SEQUENCE</scope>
    <source>
        <strain evidence="2">3651</strain>
        <tissue evidence="2">Leaf</tissue>
    </source>
</reference>
<dbReference type="PANTHER" id="PTHR31642:SF189">
    <property type="entry name" value="ACYLTRANSFERASE GLAUCE"/>
    <property type="match status" value="1"/>
</dbReference>
<gene>
    <name evidence="2" type="ORF">Salat_2955600</name>
</gene>
<dbReference type="GO" id="GO:0016747">
    <property type="term" value="F:acyltransferase activity, transferring groups other than amino-acyl groups"/>
    <property type="evidence" value="ECO:0007669"/>
    <property type="project" value="TreeGrafter"/>
</dbReference>
<dbReference type="Pfam" id="PF02458">
    <property type="entry name" value="Transferase"/>
    <property type="match status" value="1"/>
</dbReference>
<dbReference type="InterPro" id="IPR050317">
    <property type="entry name" value="Plant_Fungal_Acyltransferase"/>
</dbReference>
<evidence type="ECO:0000313" key="2">
    <source>
        <dbReference type="EMBL" id="KAK4413084.1"/>
    </source>
</evidence>
<sequence length="135" mass="15142">MASVFPIPPRQDLKLTFQESILVSPLKQTDDDDNKSMFLSNIDQILNYNIPTVHFFKANPDFPPQTVPKRLKMALGRVLVPYDFMAGRFQLNQQSGRLEIDCNSAGAGFVVASSECLLDDLGDFVYPNLGFRLLS</sequence>
<comment type="caution">
    <text evidence="2">The sequence shown here is derived from an EMBL/GenBank/DDBJ whole genome shotgun (WGS) entry which is preliminary data.</text>
</comment>
<protein>
    <submittedName>
        <fullName evidence="2">Uncharacterized protein</fullName>
    </submittedName>
</protein>
<accession>A0AAE1XKJ2</accession>
<dbReference type="EMBL" id="JACGWO010000013">
    <property type="protein sequence ID" value="KAK4413084.1"/>
    <property type="molecule type" value="Genomic_DNA"/>
</dbReference>
<name>A0AAE1XKJ2_9LAMI</name>
<organism evidence="2 3">
    <name type="scientific">Sesamum alatum</name>
    <dbReference type="NCBI Taxonomy" id="300844"/>
    <lineage>
        <taxon>Eukaryota</taxon>
        <taxon>Viridiplantae</taxon>
        <taxon>Streptophyta</taxon>
        <taxon>Embryophyta</taxon>
        <taxon>Tracheophyta</taxon>
        <taxon>Spermatophyta</taxon>
        <taxon>Magnoliopsida</taxon>
        <taxon>eudicotyledons</taxon>
        <taxon>Gunneridae</taxon>
        <taxon>Pentapetalae</taxon>
        <taxon>asterids</taxon>
        <taxon>lamiids</taxon>
        <taxon>Lamiales</taxon>
        <taxon>Pedaliaceae</taxon>
        <taxon>Sesamum</taxon>
    </lineage>
</organism>
<dbReference type="InterPro" id="IPR023213">
    <property type="entry name" value="CAT-like_dom_sf"/>
</dbReference>
<reference evidence="2" key="2">
    <citation type="journal article" date="2024" name="Plant">
        <title>Genomic evolution and insights into agronomic trait innovations of Sesamum species.</title>
        <authorList>
            <person name="Miao H."/>
            <person name="Wang L."/>
            <person name="Qu L."/>
            <person name="Liu H."/>
            <person name="Sun Y."/>
            <person name="Le M."/>
            <person name="Wang Q."/>
            <person name="Wei S."/>
            <person name="Zheng Y."/>
            <person name="Lin W."/>
            <person name="Duan Y."/>
            <person name="Cao H."/>
            <person name="Xiong S."/>
            <person name="Wang X."/>
            <person name="Wei L."/>
            <person name="Li C."/>
            <person name="Ma Q."/>
            <person name="Ju M."/>
            <person name="Zhao R."/>
            <person name="Li G."/>
            <person name="Mu C."/>
            <person name="Tian Q."/>
            <person name="Mei H."/>
            <person name="Zhang T."/>
            <person name="Gao T."/>
            <person name="Zhang H."/>
        </authorList>
    </citation>
    <scope>NUCLEOTIDE SEQUENCE</scope>
    <source>
        <strain evidence="2">3651</strain>
    </source>
</reference>
<evidence type="ECO:0000313" key="3">
    <source>
        <dbReference type="Proteomes" id="UP001293254"/>
    </source>
</evidence>
<evidence type="ECO:0000256" key="1">
    <source>
        <dbReference type="ARBA" id="ARBA00009861"/>
    </source>
</evidence>
<dbReference type="Gene3D" id="3.30.559.10">
    <property type="entry name" value="Chloramphenicol acetyltransferase-like domain"/>
    <property type="match status" value="1"/>
</dbReference>
<proteinExistence type="inferred from homology"/>